<dbReference type="InterPro" id="IPR001251">
    <property type="entry name" value="CRAL-TRIO_dom"/>
</dbReference>
<keyword evidence="2" id="KW-1185">Reference proteome</keyword>
<gene>
    <name evidence="1" type="ORF">BQ4739_LOCUS11611</name>
</gene>
<reference evidence="1 2" key="1">
    <citation type="submission" date="2016-10" db="EMBL/GenBank/DDBJ databases">
        <authorList>
            <person name="Cai Z."/>
        </authorList>
    </citation>
    <scope>NUCLEOTIDE SEQUENCE [LARGE SCALE GENOMIC DNA]</scope>
</reference>
<protein>
    <submittedName>
        <fullName evidence="1">Uncharacterized protein</fullName>
    </submittedName>
</protein>
<dbReference type="SUPFAM" id="SSF52087">
    <property type="entry name" value="CRAL/TRIO domain"/>
    <property type="match status" value="1"/>
</dbReference>
<name>A0A383W465_TETOB</name>
<dbReference type="AlphaFoldDB" id="A0A383W465"/>
<dbReference type="InterPro" id="IPR036865">
    <property type="entry name" value="CRAL-TRIO_dom_sf"/>
</dbReference>
<sequence length="264" mass="30401">MKHGSRGLFCSSTRSCHLSDHDRGNDFAAPEQWIDSAENLQALQQLQRRLASHPHGCPDEATLKWFLRDSDFSADAAEVQLKAMLAWRATNRLFDVRYEDVAEQHRTGKAYLHSYLDKAGRPAVVIRARKHFIGQFPIADSKRLSAYMLDSAVAMLQQQQQQLQQPQQQQQQQEQILWVVDLQGISMRNIDLAFVMFVLQAVPECYPRRVGQVLLVDAPWIFKAPWEAFKPLLRKYAALVRFVSRKELAVEYFTADSLPADFRK</sequence>
<dbReference type="PANTHER" id="PTHR47556">
    <property type="entry name" value="SEC14P-LIKE PHOSPHATIDYLINOSITOL TRANSFER FAMILY PROTEIN"/>
    <property type="match status" value="1"/>
</dbReference>
<dbReference type="Proteomes" id="UP000256970">
    <property type="component" value="Unassembled WGS sequence"/>
</dbReference>
<dbReference type="STRING" id="3088.A0A383W465"/>
<dbReference type="SMART" id="SM00516">
    <property type="entry name" value="SEC14"/>
    <property type="match status" value="1"/>
</dbReference>
<evidence type="ECO:0000313" key="2">
    <source>
        <dbReference type="Proteomes" id="UP000256970"/>
    </source>
</evidence>
<organism evidence="1 2">
    <name type="scientific">Tetradesmus obliquus</name>
    <name type="common">Green alga</name>
    <name type="synonym">Acutodesmus obliquus</name>
    <dbReference type="NCBI Taxonomy" id="3088"/>
    <lineage>
        <taxon>Eukaryota</taxon>
        <taxon>Viridiplantae</taxon>
        <taxon>Chlorophyta</taxon>
        <taxon>core chlorophytes</taxon>
        <taxon>Chlorophyceae</taxon>
        <taxon>CS clade</taxon>
        <taxon>Sphaeropleales</taxon>
        <taxon>Scenedesmaceae</taxon>
        <taxon>Tetradesmus</taxon>
    </lineage>
</organism>
<dbReference type="SUPFAM" id="SSF46938">
    <property type="entry name" value="CRAL/TRIO N-terminal domain"/>
    <property type="match status" value="1"/>
</dbReference>
<dbReference type="PROSITE" id="PS50191">
    <property type="entry name" value="CRAL_TRIO"/>
    <property type="match status" value="1"/>
</dbReference>
<dbReference type="InterPro" id="IPR036273">
    <property type="entry name" value="CRAL/TRIO_N_dom_sf"/>
</dbReference>
<accession>A0A383W465</accession>
<evidence type="ECO:0000313" key="1">
    <source>
        <dbReference type="EMBL" id="SZX71466.1"/>
    </source>
</evidence>
<proteinExistence type="predicted"/>
<dbReference type="CDD" id="cd00170">
    <property type="entry name" value="SEC14"/>
    <property type="match status" value="1"/>
</dbReference>
<dbReference type="EMBL" id="FNXT01001052">
    <property type="protein sequence ID" value="SZX71466.1"/>
    <property type="molecule type" value="Genomic_DNA"/>
</dbReference>
<dbReference type="PANTHER" id="PTHR47556:SF1">
    <property type="entry name" value="SEC14P-LIKE PHOSPHATIDYLINOSITOL TRANSFER FAMILY PROTEIN"/>
    <property type="match status" value="1"/>
</dbReference>
<dbReference type="Gene3D" id="3.40.525.10">
    <property type="entry name" value="CRAL-TRIO lipid binding domain"/>
    <property type="match status" value="1"/>
</dbReference>
<dbReference type="Pfam" id="PF00650">
    <property type="entry name" value="CRAL_TRIO"/>
    <property type="match status" value="1"/>
</dbReference>